<dbReference type="SUPFAM" id="SSF51338">
    <property type="entry name" value="Composite domain of metallo-dependent hydrolases"/>
    <property type="match status" value="1"/>
</dbReference>
<reference evidence="1" key="1">
    <citation type="submission" date="2018-05" db="EMBL/GenBank/DDBJ databases">
        <authorList>
            <person name="Lanie J.A."/>
            <person name="Ng W.-L."/>
            <person name="Kazmierczak K.M."/>
            <person name="Andrzejewski T.M."/>
            <person name="Davidsen T.M."/>
            <person name="Wayne K.J."/>
            <person name="Tettelin H."/>
            <person name="Glass J.I."/>
            <person name="Rusch D."/>
            <person name="Podicherti R."/>
            <person name="Tsui H.-C.T."/>
            <person name="Winkler M.E."/>
        </authorList>
    </citation>
    <scope>NUCLEOTIDE SEQUENCE</scope>
</reference>
<sequence>MKTLIKGGTVVTALETMRAEVMIVDEKVVGLVDRGSELAQSFGEDANVIDATDRLVVPGGIDVHTHFESEGQNAP</sequence>
<dbReference type="GO" id="GO:0016812">
    <property type="term" value="F:hydrolase activity, acting on carbon-nitrogen (but not peptide) bonds, in cyclic amides"/>
    <property type="evidence" value="ECO:0007669"/>
    <property type="project" value="TreeGrafter"/>
</dbReference>
<dbReference type="GO" id="GO:0005829">
    <property type="term" value="C:cytosol"/>
    <property type="evidence" value="ECO:0007669"/>
    <property type="project" value="TreeGrafter"/>
</dbReference>
<dbReference type="InterPro" id="IPR050378">
    <property type="entry name" value="Metallo-dep_Hydrolases_sf"/>
</dbReference>
<dbReference type="PANTHER" id="PTHR11647">
    <property type="entry name" value="HYDRANTOINASE/DIHYDROPYRIMIDINASE FAMILY MEMBER"/>
    <property type="match status" value="1"/>
</dbReference>
<gene>
    <name evidence="1" type="ORF">METZ01_LOCUS157254</name>
</gene>
<dbReference type="AlphaFoldDB" id="A0A382AS81"/>
<dbReference type="PANTHER" id="PTHR11647:SF1">
    <property type="entry name" value="COLLAPSIN RESPONSE MEDIATOR PROTEIN"/>
    <property type="match status" value="1"/>
</dbReference>
<feature type="non-terminal residue" evidence="1">
    <location>
        <position position="75"/>
    </location>
</feature>
<evidence type="ECO:0000313" key="1">
    <source>
        <dbReference type="EMBL" id="SVB04400.1"/>
    </source>
</evidence>
<accession>A0A382AS81</accession>
<name>A0A382AS81_9ZZZZ</name>
<organism evidence="1">
    <name type="scientific">marine metagenome</name>
    <dbReference type="NCBI Taxonomy" id="408172"/>
    <lineage>
        <taxon>unclassified sequences</taxon>
        <taxon>metagenomes</taxon>
        <taxon>ecological metagenomes</taxon>
    </lineage>
</organism>
<evidence type="ECO:0008006" key="2">
    <source>
        <dbReference type="Google" id="ProtNLM"/>
    </source>
</evidence>
<dbReference type="Gene3D" id="2.30.40.10">
    <property type="entry name" value="Urease, subunit C, domain 1"/>
    <property type="match status" value="1"/>
</dbReference>
<protein>
    <recommendedName>
        <fullName evidence="2">Amidohydrolase-related domain-containing protein</fullName>
    </recommendedName>
</protein>
<dbReference type="Gene3D" id="3.20.20.140">
    <property type="entry name" value="Metal-dependent hydrolases"/>
    <property type="match status" value="1"/>
</dbReference>
<proteinExistence type="predicted"/>
<dbReference type="EMBL" id="UINC01026623">
    <property type="protein sequence ID" value="SVB04400.1"/>
    <property type="molecule type" value="Genomic_DNA"/>
</dbReference>
<dbReference type="InterPro" id="IPR011059">
    <property type="entry name" value="Metal-dep_hydrolase_composite"/>
</dbReference>